<evidence type="ECO:0000313" key="1">
    <source>
        <dbReference type="EMBL" id="PEN05095.1"/>
    </source>
</evidence>
<name>A0A2H3NIB9_9BACT</name>
<keyword evidence="2" id="KW-1185">Reference proteome</keyword>
<organism evidence="1 2">
    <name type="scientific">Longimonas halophila</name>
    <dbReference type="NCBI Taxonomy" id="1469170"/>
    <lineage>
        <taxon>Bacteria</taxon>
        <taxon>Pseudomonadati</taxon>
        <taxon>Rhodothermota</taxon>
        <taxon>Rhodothermia</taxon>
        <taxon>Rhodothermales</taxon>
        <taxon>Salisaetaceae</taxon>
        <taxon>Longimonas</taxon>
    </lineage>
</organism>
<accession>A0A2H3NIB9</accession>
<dbReference type="EMBL" id="PDEP01000016">
    <property type="protein sequence ID" value="PEN05095.1"/>
    <property type="molecule type" value="Genomic_DNA"/>
</dbReference>
<dbReference type="AlphaFoldDB" id="A0A2H3NIB9"/>
<dbReference type="Proteomes" id="UP000221024">
    <property type="component" value="Unassembled WGS sequence"/>
</dbReference>
<proteinExistence type="predicted"/>
<gene>
    <name evidence="1" type="ORF">CRI93_13840</name>
</gene>
<sequence length="152" mass="16893">MKNRHRYLIEQALDDTLSSNEREELDRLLRDHPHLQRHLHEEQAVHTLMSQSAPDAFEDGFAERTMSRLNRELMTAEEHAPASGSASPTVWGELTAGMELLLRRFGAVPASAVLALALYNVYAGPPLEATSTTLVERLFGLPPIAVELLLAL</sequence>
<comment type="caution">
    <text evidence="1">The sequence shown here is derived from an EMBL/GenBank/DDBJ whole genome shotgun (WGS) entry which is preliminary data.</text>
</comment>
<evidence type="ECO:0008006" key="3">
    <source>
        <dbReference type="Google" id="ProtNLM"/>
    </source>
</evidence>
<evidence type="ECO:0000313" key="2">
    <source>
        <dbReference type="Proteomes" id="UP000221024"/>
    </source>
</evidence>
<reference evidence="1 2" key="1">
    <citation type="submission" date="2017-10" db="EMBL/GenBank/DDBJ databases">
        <title>Draft genome of Longimonas halophila.</title>
        <authorList>
            <person name="Goh K.M."/>
            <person name="Shamsir M.S."/>
            <person name="Lim S.W."/>
        </authorList>
    </citation>
    <scope>NUCLEOTIDE SEQUENCE [LARGE SCALE GENOMIC DNA]</scope>
    <source>
        <strain evidence="1 2">KCTC 42399</strain>
    </source>
</reference>
<protein>
    <recommendedName>
        <fullName evidence="3">Zinc-finger domain-containing protein</fullName>
    </recommendedName>
</protein>
<dbReference type="RefSeq" id="WP_098063237.1">
    <property type="nucleotide sequence ID" value="NZ_PDEP01000016.1"/>
</dbReference>